<gene>
    <name evidence="1" type="ORF">APR42_08235</name>
</gene>
<evidence type="ECO:0000313" key="1">
    <source>
        <dbReference type="EMBL" id="KRG28047.1"/>
    </source>
</evidence>
<organism evidence="1 2">
    <name type="scientific">Salegentibacter mishustinae</name>
    <dbReference type="NCBI Taxonomy" id="270918"/>
    <lineage>
        <taxon>Bacteria</taxon>
        <taxon>Pseudomonadati</taxon>
        <taxon>Bacteroidota</taxon>
        <taxon>Flavobacteriia</taxon>
        <taxon>Flavobacteriales</taxon>
        <taxon>Flavobacteriaceae</taxon>
        <taxon>Salegentibacter</taxon>
    </lineage>
</organism>
<accession>A0A0Q9Z572</accession>
<reference evidence="1" key="1">
    <citation type="submission" date="2015-10" db="EMBL/GenBank/DDBJ databases">
        <title>Draft genome sequence of Salegentibacter mishustinae KCTC 12263.</title>
        <authorList>
            <person name="Lin W."/>
            <person name="Zheng Q."/>
        </authorList>
    </citation>
    <scope>NUCLEOTIDE SEQUENCE [LARGE SCALE GENOMIC DNA]</scope>
    <source>
        <strain evidence="1">KCTC 12263</strain>
    </source>
</reference>
<dbReference type="PROSITE" id="PS51257">
    <property type="entry name" value="PROKAR_LIPOPROTEIN"/>
    <property type="match status" value="1"/>
</dbReference>
<protein>
    <submittedName>
        <fullName evidence="1">Uncharacterized protein</fullName>
    </submittedName>
</protein>
<sequence length="147" mass="16672">MKKLLFLFSSIFALILITGCGSNKELQERAPAQFQDIYYTQGENGLDLHIPVAVIQDNRVSMDSVYFRGMKSPLVQDKEQTNLFTANFSTAGGMDVMSSDPTEENKNRVPQKTEEMPFELEDEEAILVFSQNNKTKYYKLTGIEAQN</sequence>
<name>A0A0Q9Z572_9FLAO</name>
<dbReference type="EMBL" id="LKTP01000034">
    <property type="protein sequence ID" value="KRG28047.1"/>
    <property type="molecule type" value="Genomic_DNA"/>
</dbReference>
<comment type="caution">
    <text evidence="1">The sequence shown here is derived from an EMBL/GenBank/DDBJ whole genome shotgun (WGS) entry which is preliminary data.</text>
</comment>
<proteinExistence type="predicted"/>
<dbReference type="STRING" id="270918.APR42_08235"/>
<dbReference type="Proteomes" id="UP000051643">
    <property type="component" value="Unassembled WGS sequence"/>
</dbReference>
<dbReference type="RefSeq" id="WP_057482718.1">
    <property type="nucleotide sequence ID" value="NZ_BMWR01000004.1"/>
</dbReference>
<dbReference type="AlphaFoldDB" id="A0A0Q9Z572"/>
<keyword evidence="2" id="KW-1185">Reference proteome</keyword>
<evidence type="ECO:0000313" key="2">
    <source>
        <dbReference type="Proteomes" id="UP000051643"/>
    </source>
</evidence>
<dbReference type="OrthoDB" id="1364277at2"/>